<protein>
    <submittedName>
        <fullName evidence="8">Site-2 protease family protein</fullName>
    </submittedName>
</protein>
<feature type="transmembrane region" description="Helical" evidence="7">
    <location>
        <begin position="388"/>
        <end position="413"/>
    </location>
</feature>
<evidence type="ECO:0000256" key="7">
    <source>
        <dbReference type="SAM" id="Phobius"/>
    </source>
</evidence>
<dbReference type="PANTHER" id="PTHR39188">
    <property type="entry name" value="MEMBRANE-ASSOCIATED ZINC METALLOPROTEASE M50B"/>
    <property type="match status" value="1"/>
</dbReference>
<dbReference type="GO" id="GO:0006508">
    <property type="term" value="P:proteolysis"/>
    <property type="evidence" value="ECO:0007669"/>
    <property type="project" value="UniProtKB-KW"/>
</dbReference>
<comment type="cofactor">
    <cofactor evidence="1">
        <name>Zn(2+)</name>
        <dbReference type="ChEBI" id="CHEBI:29105"/>
    </cofactor>
</comment>
<evidence type="ECO:0000256" key="3">
    <source>
        <dbReference type="ARBA" id="ARBA00022670"/>
    </source>
</evidence>
<dbReference type="RefSeq" id="WP_342847935.1">
    <property type="nucleotide sequence ID" value="NZ_JBBMQO010000003.1"/>
</dbReference>
<sequence>MHIAFLLIGVLLLMWLVMSAPVGIRTIKRIFRVHAPAEKMRAALHPFGSDFTWNGAVSAVEKHSADSGKMITSHADRKGSFIERDFALYQSDNDLEWMVWFTSDTSLDQSFWRHHRMETKLLAVSPHETEIEISETDSYNGIAFLIFRYFSIRRMALKLKIWGEQGTYQSGGLFERPSTQIVMAVLSALLLWPVFGLTGQGFLLSAALTLIVGLHELGHIAAFRIMGQRTARMIFIPILGGIALGGRPYDRHFEIGFSALMGAGFSAFLTALLMWSHPLIAEMNTKLIADCVVVFALMGALFNLGNLIPVWKFDGGQVLRQVFRTPYAQALCAFLLLGWLMAIGHIIGLPANMLIISGAIFSLLSVFTSKGGIKPKTPLTPMNNNERAAILAAFVAVFSIHCSVLVWSAGILFA</sequence>
<organism evidence="8 9">
    <name type="scientific">Ahrensia kielensis</name>
    <dbReference type="NCBI Taxonomy" id="76980"/>
    <lineage>
        <taxon>Bacteria</taxon>
        <taxon>Pseudomonadati</taxon>
        <taxon>Pseudomonadota</taxon>
        <taxon>Alphaproteobacteria</taxon>
        <taxon>Hyphomicrobiales</taxon>
        <taxon>Ahrensiaceae</taxon>
        <taxon>Ahrensia</taxon>
    </lineage>
</organism>
<keyword evidence="7" id="KW-0472">Membrane</keyword>
<evidence type="ECO:0000256" key="2">
    <source>
        <dbReference type="ARBA" id="ARBA00007931"/>
    </source>
</evidence>
<keyword evidence="5" id="KW-0862">Zinc</keyword>
<reference evidence="8 9" key="1">
    <citation type="submission" date="2024-03" db="EMBL/GenBank/DDBJ databases">
        <title>Community enrichment and isolation of bacterial strains for fucoidan degradation.</title>
        <authorList>
            <person name="Sichert A."/>
        </authorList>
    </citation>
    <scope>NUCLEOTIDE SEQUENCE [LARGE SCALE GENOMIC DNA]</scope>
    <source>
        <strain evidence="8 9">AS62</strain>
    </source>
</reference>
<gene>
    <name evidence="8" type="ORF">WNY59_07495</name>
</gene>
<evidence type="ECO:0000256" key="5">
    <source>
        <dbReference type="ARBA" id="ARBA00022833"/>
    </source>
</evidence>
<keyword evidence="9" id="KW-1185">Reference proteome</keyword>
<feature type="transmembrane region" description="Helical" evidence="7">
    <location>
        <begin position="287"/>
        <end position="307"/>
    </location>
</feature>
<keyword evidence="7" id="KW-1133">Transmembrane helix</keyword>
<dbReference type="PANTHER" id="PTHR39188:SF3">
    <property type="entry name" value="STAGE IV SPORULATION PROTEIN FB"/>
    <property type="match status" value="1"/>
</dbReference>
<keyword evidence="7" id="KW-0812">Transmembrane</keyword>
<comment type="similarity">
    <text evidence="2">Belongs to the peptidase M50B family.</text>
</comment>
<keyword evidence="6" id="KW-0482">Metalloprotease</keyword>
<dbReference type="EMBL" id="JBBMQO010000003">
    <property type="protein sequence ID" value="MEM5501431.1"/>
    <property type="molecule type" value="Genomic_DNA"/>
</dbReference>
<dbReference type="Proteomes" id="UP001477870">
    <property type="component" value="Unassembled WGS sequence"/>
</dbReference>
<accession>A0ABU9T5L9</accession>
<dbReference type="GO" id="GO:0008233">
    <property type="term" value="F:peptidase activity"/>
    <property type="evidence" value="ECO:0007669"/>
    <property type="project" value="UniProtKB-KW"/>
</dbReference>
<comment type="caution">
    <text evidence="8">The sequence shown here is derived from an EMBL/GenBank/DDBJ whole genome shotgun (WGS) entry which is preliminary data.</text>
</comment>
<feature type="transmembrane region" description="Helical" evidence="7">
    <location>
        <begin position="230"/>
        <end position="249"/>
    </location>
</feature>
<feature type="transmembrane region" description="Helical" evidence="7">
    <location>
        <begin position="255"/>
        <end position="275"/>
    </location>
</feature>
<feature type="transmembrane region" description="Helical" evidence="7">
    <location>
        <begin position="327"/>
        <end position="344"/>
    </location>
</feature>
<evidence type="ECO:0000256" key="4">
    <source>
        <dbReference type="ARBA" id="ARBA00022801"/>
    </source>
</evidence>
<evidence type="ECO:0000256" key="1">
    <source>
        <dbReference type="ARBA" id="ARBA00001947"/>
    </source>
</evidence>
<evidence type="ECO:0000256" key="6">
    <source>
        <dbReference type="ARBA" id="ARBA00023049"/>
    </source>
</evidence>
<name>A0ABU9T5L9_9HYPH</name>
<evidence type="ECO:0000313" key="8">
    <source>
        <dbReference type="EMBL" id="MEM5501431.1"/>
    </source>
</evidence>
<feature type="transmembrane region" description="Helical" evidence="7">
    <location>
        <begin position="351"/>
        <end position="368"/>
    </location>
</feature>
<proteinExistence type="inferred from homology"/>
<keyword evidence="3 8" id="KW-0645">Protease</keyword>
<evidence type="ECO:0000313" key="9">
    <source>
        <dbReference type="Proteomes" id="UP001477870"/>
    </source>
</evidence>
<keyword evidence="4" id="KW-0378">Hydrolase</keyword>